<accession>A0A212RQ46</accession>
<reference evidence="3" key="1">
    <citation type="submission" date="2017-06" db="EMBL/GenBank/DDBJ databases">
        <authorList>
            <person name="Varghese N."/>
            <person name="Submissions S."/>
        </authorList>
    </citation>
    <scope>NUCLEOTIDE SEQUENCE [LARGE SCALE GENOMIC DNA]</scope>
    <source>
        <strain evidence="3">DSM 137</strain>
    </source>
</reference>
<dbReference type="AlphaFoldDB" id="A0A212RQ46"/>
<dbReference type="RefSeq" id="WP_141098440.1">
    <property type="nucleotide sequence ID" value="NZ_FYDG01000006.1"/>
</dbReference>
<name>A0A212RQ46_RHOAC</name>
<organism evidence="2 3">
    <name type="scientific">Rhodoblastus acidophilus</name>
    <name type="common">Rhodopseudomonas acidophila</name>
    <dbReference type="NCBI Taxonomy" id="1074"/>
    <lineage>
        <taxon>Bacteria</taxon>
        <taxon>Pseudomonadati</taxon>
        <taxon>Pseudomonadota</taxon>
        <taxon>Alphaproteobacteria</taxon>
        <taxon>Hyphomicrobiales</taxon>
        <taxon>Rhodoblastaceae</taxon>
        <taxon>Rhodoblastus</taxon>
    </lineage>
</organism>
<dbReference type="EMBL" id="FYDG01000006">
    <property type="protein sequence ID" value="SNB74577.1"/>
    <property type="molecule type" value="Genomic_DNA"/>
</dbReference>
<feature type="domain" description="Anti-sigma factor NepR" evidence="1">
    <location>
        <begin position="17"/>
        <end position="49"/>
    </location>
</feature>
<dbReference type="InterPro" id="IPR041649">
    <property type="entry name" value="NepR"/>
</dbReference>
<sequence length="64" mass="7430">MPDIEKDASAALDRELQAYLGRQLRRLFNQTAAEPIPDRFADLLERLDRETPRPEARVPRQEAL</sequence>
<keyword evidence="3" id="KW-1185">Reference proteome</keyword>
<evidence type="ECO:0000313" key="2">
    <source>
        <dbReference type="EMBL" id="SNB74577.1"/>
    </source>
</evidence>
<evidence type="ECO:0000259" key="1">
    <source>
        <dbReference type="Pfam" id="PF18557"/>
    </source>
</evidence>
<gene>
    <name evidence="2" type="ORF">SAMN06265338_10697</name>
</gene>
<dbReference type="Pfam" id="PF18557">
    <property type="entry name" value="NepR"/>
    <property type="match status" value="1"/>
</dbReference>
<evidence type="ECO:0000313" key="3">
    <source>
        <dbReference type="Proteomes" id="UP000198418"/>
    </source>
</evidence>
<protein>
    <recommendedName>
        <fullName evidence="1">Anti-sigma factor NepR domain-containing protein</fullName>
    </recommendedName>
</protein>
<dbReference type="OrthoDB" id="8454456at2"/>
<proteinExistence type="predicted"/>
<dbReference type="Proteomes" id="UP000198418">
    <property type="component" value="Unassembled WGS sequence"/>
</dbReference>